<dbReference type="Proteomes" id="UP001629113">
    <property type="component" value="Unassembled WGS sequence"/>
</dbReference>
<feature type="domain" description="Glutaminase A central" evidence="2">
    <location>
        <begin position="347"/>
        <end position="693"/>
    </location>
</feature>
<evidence type="ECO:0000259" key="3">
    <source>
        <dbReference type="Pfam" id="PF17168"/>
    </source>
</evidence>
<dbReference type="Pfam" id="PF16335">
    <property type="entry name" value="GtaA_6_Hairpin"/>
    <property type="match status" value="1"/>
</dbReference>
<dbReference type="PANTHER" id="PTHR31987:SF1">
    <property type="entry name" value="GLUTAMINASE A"/>
    <property type="match status" value="1"/>
</dbReference>
<evidence type="ECO:0000259" key="2">
    <source>
        <dbReference type="Pfam" id="PF16335"/>
    </source>
</evidence>
<dbReference type="InterPro" id="IPR052743">
    <property type="entry name" value="Glutaminase_GtaA"/>
</dbReference>
<sequence length="697" mass="75556">MMKFFVNSLLVAALASVASTQSTFSPAKPPAIPLAVRSPYLNTWQQAGSDGGNGGYLAGRYAQFWAGQVTAWAGMIRVDGAAYTWMGDPGPDLTVTQTAFEYTSTKSTFTLNAGGLVELNVTFLSPVTPSDFKRQSLIFSYVDVVVSSLDGQSHAVQLYLDTSAEWCAGDHSSVAQWNYGVTGNGIAYHQFFRQTQLLFSQTNDQADWGNWYWSTKSVAGLTAQSGQDTVVRDAFANSGKLGNSSDTNYRAINDRYPVFGFALDLGNIGSADSVSTLFTIGLAQELAVQFAGEGSAGSLTPIPSLWTSYFGSDLEALSFHYSDYADVSGLAAELDQKIATDSLAAAGQDYLTITSLATRQAFGAVQLTGDATKQYLFLKEISSNGNMQTVDVIFPFHPVLLYTNPELLKLLLDPLFENQEAGLYPNKYSIHDLGTLFPNATGHPDGKDEPMPLEECGNMLIMSLAYAQRSGNTAYLTQHYPILKQWTGYLIDEALIPADQISTDDFAGSLVNQTNLALKGMIGIEAMSVIANLTGNTDDATNYTNIAHDYITQWQTLGVAQDANPPHTTLNYGNNDTHGLLYNLYADRELNLGLVPQSVYDMQSAFYPTVALEYGLALDTRANYTKNDWEIFVAAISSPSTKELFISKIARWIAETSTASPETDLYDAITGGWPSSGIHFTARPVVGGHFALLILNP</sequence>
<dbReference type="InterPro" id="IPR008928">
    <property type="entry name" value="6-hairpin_glycosidase_sf"/>
</dbReference>
<comment type="caution">
    <text evidence="4">The sequence shown here is derived from an EMBL/GenBank/DDBJ whole genome shotgun (WGS) entry which is preliminary data.</text>
</comment>
<dbReference type="EMBL" id="JBFCZG010000005">
    <property type="protein sequence ID" value="KAL3422238.1"/>
    <property type="molecule type" value="Genomic_DNA"/>
</dbReference>
<feature type="domain" description="Glutaminase A N-terminal" evidence="3">
    <location>
        <begin position="105"/>
        <end position="341"/>
    </location>
</feature>
<reference evidence="4 5" key="1">
    <citation type="submission" date="2024-06" db="EMBL/GenBank/DDBJ databases">
        <title>Complete genome of Phlyctema vagabunda strain 19-DSS-EL-015.</title>
        <authorList>
            <person name="Fiorenzani C."/>
        </authorList>
    </citation>
    <scope>NUCLEOTIDE SEQUENCE [LARGE SCALE GENOMIC DNA]</scope>
    <source>
        <strain evidence="4 5">19-DSS-EL-015</strain>
    </source>
</reference>
<dbReference type="Pfam" id="PF17168">
    <property type="entry name" value="DUF5127"/>
    <property type="match status" value="1"/>
</dbReference>
<evidence type="ECO:0000256" key="1">
    <source>
        <dbReference type="SAM" id="SignalP"/>
    </source>
</evidence>
<keyword evidence="5" id="KW-1185">Reference proteome</keyword>
<dbReference type="InterPro" id="IPR033433">
    <property type="entry name" value="GtaA_N"/>
</dbReference>
<dbReference type="SUPFAM" id="SSF48208">
    <property type="entry name" value="Six-hairpin glycosidases"/>
    <property type="match status" value="1"/>
</dbReference>
<evidence type="ECO:0000313" key="4">
    <source>
        <dbReference type="EMBL" id="KAL3422238.1"/>
    </source>
</evidence>
<gene>
    <name evidence="4" type="ORF">PVAG01_06394</name>
</gene>
<name>A0ABR4PFY5_9HELO</name>
<accession>A0ABR4PFY5</accession>
<proteinExistence type="predicted"/>
<dbReference type="InterPro" id="IPR032514">
    <property type="entry name" value="GtaA_central"/>
</dbReference>
<dbReference type="PANTHER" id="PTHR31987">
    <property type="entry name" value="GLUTAMINASE A-RELATED"/>
    <property type="match status" value="1"/>
</dbReference>
<keyword evidence="1" id="KW-0732">Signal</keyword>
<evidence type="ECO:0000313" key="5">
    <source>
        <dbReference type="Proteomes" id="UP001629113"/>
    </source>
</evidence>
<feature type="signal peptide" evidence="1">
    <location>
        <begin position="1"/>
        <end position="20"/>
    </location>
</feature>
<feature type="chain" id="PRO_5045163534" evidence="1">
    <location>
        <begin position="21"/>
        <end position="697"/>
    </location>
</feature>
<organism evidence="4 5">
    <name type="scientific">Phlyctema vagabunda</name>
    <dbReference type="NCBI Taxonomy" id="108571"/>
    <lineage>
        <taxon>Eukaryota</taxon>
        <taxon>Fungi</taxon>
        <taxon>Dikarya</taxon>
        <taxon>Ascomycota</taxon>
        <taxon>Pezizomycotina</taxon>
        <taxon>Leotiomycetes</taxon>
        <taxon>Helotiales</taxon>
        <taxon>Dermateaceae</taxon>
        <taxon>Phlyctema</taxon>
    </lineage>
</organism>
<protein>
    <submittedName>
        <fullName evidence="4">Glutaminase a</fullName>
    </submittedName>
</protein>